<dbReference type="InterPro" id="IPR057240">
    <property type="entry name" value="ParB_dimer_C"/>
</dbReference>
<sequence>MTKKALGKGLGAFIPEEFGILKEDRYAEVEIDKVQPNPQQPRTIFDDQSIEELARSIRETGIIQPVLVVPEEDHYRIVVGERRWRAARKAGLRSLPVIIRNLTRDKQLEIQLIENIHREDLNPLEIAQAFQLLSSELGLTQQEIADRVGKDRASVANYLRLLKLPEEVKNYILEGKLSMGQARAILALEEAELQLQAARQVVEKQLSVRETEKLVQRYREKPPRAQKSLEDPDLRAVEEELVRFLGTKVTISGNRNKGAIRIFYFSLDDLNRIYDKIKGAKK</sequence>
<dbReference type="EMBL" id="QUAH01000001">
    <property type="protein sequence ID" value="RFT16806.1"/>
    <property type="molecule type" value="Genomic_DNA"/>
</dbReference>
<evidence type="ECO:0000259" key="5">
    <source>
        <dbReference type="SMART" id="SM00470"/>
    </source>
</evidence>
<dbReference type="SUPFAM" id="SSF110849">
    <property type="entry name" value="ParB/Sulfiredoxin"/>
    <property type="match status" value="1"/>
</dbReference>
<dbReference type="PANTHER" id="PTHR33375">
    <property type="entry name" value="CHROMOSOME-PARTITIONING PROTEIN PARB-RELATED"/>
    <property type="match status" value="1"/>
</dbReference>
<feature type="coiled-coil region" evidence="4">
    <location>
        <begin position="181"/>
        <end position="208"/>
    </location>
</feature>
<evidence type="ECO:0000313" key="6">
    <source>
        <dbReference type="EMBL" id="RFT16806.1"/>
    </source>
</evidence>
<dbReference type="InterPro" id="IPR050336">
    <property type="entry name" value="Chromosome_partition/occlusion"/>
</dbReference>
<dbReference type="GO" id="GO:0005694">
    <property type="term" value="C:chromosome"/>
    <property type="evidence" value="ECO:0007669"/>
    <property type="project" value="TreeGrafter"/>
</dbReference>
<dbReference type="PANTHER" id="PTHR33375:SF1">
    <property type="entry name" value="CHROMOSOME-PARTITIONING PROTEIN PARB-RELATED"/>
    <property type="match status" value="1"/>
</dbReference>
<dbReference type="InterPro" id="IPR003115">
    <property type="entry name" value="ParB_N"/>
</dbReference>
<dbReference type="Gene3D" id="3.90.1530.30">
    <property type="match status" value="1"/>
</dbReference>
<dbReference type="Gene3D" id="1.10.10.2830">
    <property type="match status" value="1"/>
</dbReference>
<evidence type="ECO:0000256" key="3">
    <source>
        <dbReference type="ARBA" id="ARBA00023125"/>
    </source>
</evidence>
<keyword evidence="4" id="KW-0175">Coiled coil</keyword>
<protein>
    <submittedName>
        <fullName evidence="6">Chromosome (Plasmid) partitioning protein ParB</fullName>
    </submittedName>
</protein>
<dbReference type="FunFam" id="3.90.1530.30:FF:000001">
    <property type="entry name" value="Chromosome partitioning protein ParB"/>
    <property type="match status" value="1"/>
</dbReference>
<dbReference type="FunFam" id="1.10.10.2830:FF:000001">
    <property type="entry name" value="Chromosome partitioning protein ParB"/>
    <property type="match status" value="1"/>
</dbReference>
<dbReference type="InterPro" id="IPR004437">
    <property type="entry name" value="ParB/RepB/Spo0J"/>
</dbReference>
<keyword evidence="3" id="KW-0238">DNA-binding</keyword>
<dbReference type="GO" id="GO:0045881">
    <property type="term" value="P:positive regulation of sporulation resulting in formation of a cellular spore"/>
    <property type="evidence" value="ECO:0007669"/>
    <property type="project" value="TreeGrafter"/>
</dbReference>
<dbReference type="SUPFAM" id="SSF109709">
    <property type="entry name" value="KorB DNA-binding domain-like"/>
    <property type="match status" value="1"/>
</dbReference>
<dbReference type="AlphaFoldDB" id="A0A3E2BQA0"/>
<accession>A0A3E2BQA0</accession>
<keyword evidence="2" id="KW-0159">Chromosome partition</keyword>
<dbReference type="InterPro" id="IPR036086">
    <property type="entry name" value="ParB/Sulfiredoxin_sf"/>
</dbReference>
<organism evidence="6 7">
    <name type="scientific">Candidatus Saccharicenans subterraneus</name>
    <dbReference type="NCBI Taxonomy" id="2508984"/>
    <lineage>
        <taxon>Bacteria</taxon>
        <taxon>Candidatus Aminicenantota</taxon>
        <taxon>Candidatus Aminicenantia</taxon>
        <taxon>Candidatus Aminicenantales</taxon>
        <taxon>Candidatus Saccharicenantaceae</taxon>
        <taxon>Candidatus Saccharicenans</taxon>
    </lineage>
</organism>
<name>A0A3E2BQA0_9BACT</name>
<evidence type="ECO:0000256" key="1">
    <source>
        <dbReference type="ARBA" id="ARBA00006295"/>
    </source>
</evidence>
<proteinExistence type="inferred from homology"/>
<dbReference type="CDD" id="cd16393">
    <property type="entry name" value="SPO0J_N"/>
    <property type="match status" value="1"/>
</dbReference>
<dbReference type="Proteomes" id="UP000257323">
    <property type="component" value="Unassembled WGS sequence"/>
</dbReference>
<dbReference type="SMART" id="SM00470">
    <property type="entry name" value="ParB"/>
    <property type="match status" value="1"/>
</dbReference>
<gene>
    <name evidence="6" type="ORF">OP8BY_0748</name>
</gene>
<evidence type="ECO:0000256" key="4">
    <source>
        <dbReference type="SAM" id="Coils"/>
    </source>
</evidence>
<dbReference type="Pfam" id="PF02195">
    <property type="entry name" value="ParB_N"/>
    <property type="match status" value="1"/>
</dbReference>
<dbReference type="NCBIfam" id="TIGR00180">
    <property type="entry name" value="parB_part"/>
    <property type="match status" value="1"/>
</dbReference>
<comment type="caution">
    <text evidence="6">The sequence shown here is derived from an EMBL/GenBank/DDBJ whole genome shotgun (WGS) entry which is preliminary data.</text>
</comment>
<evidence type="ECO:0000313" key="7">
    <source>
        <dbReference type="Proteomes" id="UP000257323"/>
    </source>
</evidence>
<dbReference type="Pfam" id="PF23552">
    <property type="entry name" value="ParB_C"/>
    <property type="match status" value="1"/>
</dbReference>
<evidence type="ECO:0000256" key="2">
    <source>
        <dbReference type="ARBA" id="ARBA00022829"/>
    </source>
</evidence>
<dbReference type="GO" id="GO:0007059">
    <property type="term" value="P:chromosome segregation"/>
    <property type="evidence" value="ECO:0007669"/>
    <property type="project" value="UniProtKB-KW"/>
</dbReference>
<comment type="similarity">
    <text evidence="1">Belongs to the ParB family.</text>
</comment>
<dbReference type="Pfam" id="PF17762">
    <property type="entry name" value="HTH_ParB"/>
    <property type="match status" value="1"/>
</dbReference>
<dbReference type="GO" id="GO:0003677">
    <property type="term" value="F:DNA binding"/>
    <property type="evidence" value="ECO:0007669"/>
    <property type="project" value="UniProtKB-KW"/>
</dbReference>
<reference evidence="6 7" key="1">
    <citation type="submission" date="2018-08" db="EMBL/GenBank/DDBJ databases">
        <title>Genome analysis of the thermophilic bacterium of the candidate phylum Aminicenantes from deep subsurface aquifer revealed its physiology and ecological role.</title>
        <authorList>
            <person name="Kadnikov V.V."/>
            <person name="Mardanov A.V."/>
            <person name="Beletsky A.V."/>
            <person name="Karnachuk O.V."/>
            <person name="Ravin N.V."/>
        </authorList>
    </citation>
    <scope>NUCLEOTIDE SEQUENCE [LARGE SCALE GENOMIC DNA]</scope>
    <source>
        <strain evidence="6">BY38</strain>
    </source>
</reference>
<feature type="domain" description="ParB-like N-terminal" evidence="5">
    <location>
        <begin position="27"/>
        <end position="116"/>
    </location>
</feature>
<dbReference type="InterPro" id="IPR041468">
    <property type="entry name" value="HTH_ParB/Spo0J"/>
</dbReference>